<dbReference type="PIRSF" id="PIRSF010361">
    <property type="entry name" value="UCP010361"/>
    <property type="match status" value="1"/>
</dbReference>
<comment type="similarity">
    <text evidence="7">Belongs to the glycosyltransferase 87 family.</text>
</comment>
<keyword evidence="3" id="KW-0808">Transferase</keyword>
<feature type="transmembrane region" description="Helical" evidence="9">
    <location>
        <begin position="273"/>
        <end position="291"/>
    </location>
</feature>
<keyword evidence="2" id="KW-1003">Cell membrane</keyword>
<comment type="caution">
    <text evidence="10">The sequence shown here is derived from an EMBL/GenBank/DDBJ whole genome shotgun (WGS) entry which is preliminary data.</text>
</comment>
<sequence>MRSDHVPADDRVHPTHDDPGIRALSEGVGGPVGTHAGRHRWWTPLRVLLALTAVCFAMGLVKDAPCYRDKWGDSATNYTHMCYSDLPYLYTGRGFAELHWPYVDDDSVRARYPAMEYPVVISYWAWWSAEVTQRLSGNPDVTERAGMPVDTLGARPEIRTEMLRFVAVNAIGFAALALLSAWLLAGVHRRRPWDAAFFAISPALALAGLVNWDMLAVACVAGALWAWSRDRTMLTGGLIGLGVATKLYPLFLLGGILVICLRRRRFRELGETAGVAAATWVLVNAPAYLSGGEAWKTFWRFNSDRAADLGSVWLLLDQRFDLSLTSSTINMWSWLVFGAWCVGVLVLGMTAPATPRLAQLGFLVVAGFLLVNKVYSPQYVLWLLPLAVLARPRLRDQVIWQLGEVAYFASVWWYLGNFLAPADGGDAEFYWFAIIVRMLAELYLVAIVVRDILWPRYDPVRELGWSAHLPRRSAPRSLALR</sequence>
<name>A0A930VBV9_9ACTN</name>
<evidence type="ECO:0000256" key="8">
    <source>
        <dbReference type="SAM" id="MobiDB-lite"/>
    </source>
</evidence>
<feature type="transmembrane region" description="Helical" evidence="9">
    <location>
        <begin position="357"/>
        <end position="375"/>
    </location>
</feature>
<protein>
    <submittedName>
        <fullName evidence="10">DUF2029 domain-containing protein</fullName>
    </submittedName>
</protein>
<comment type="subcellular location">
    <subcellularLocation>
        <location evidence="1">Cell membrane</location>
        <topology evidence="1">Multi-pass membrane protein</topology>
    </subcellularLocation>
</comment>
<feature type="transmembrane region" description="Helical" evidence="9">
    <location>
        <begin position="45"/>
        <end position="61"/>
    </location>
</feature>
<dbReference type="AlphaFoldDB" id="A0A930VBV9"/>
<evidence type="ECO:0000256" key="9">
    <source>
        <dbReference type="SAM" id="Phobius"/>
    </source>
</evidence>
<accession>A0A930VBV9</accession>
<dbReference type="RefSeq" id="WP_194705147.1">
    <property type="nucleotide sequence ID" value="NZ_JADKPN010000001.1"/>
</dbReference>
<feature type="transmembrane region" description="Helical" evidence="9">
    <location>
        <begin position="197"/>
        <end position="227"/>
    </location>
</feature>
<dbReference type="InterPro" id="IPR016570">
    <property type="entry name" value="UCP010361"/>
</dbReference>
<evidence type="ECO:0000313" key="11">
    <source>
        <dbReference type="Proteomes" id="UP000640489"/>
    </source>
</evidence>
<dbReference type="GO" id="GO:0016758">
    <property type="term" value="F:hexosyltransferase activity"/>
    <property type="evidence" value="ECO:0007669"/>
    <property type="project" value="InterPro"/>
</dbReference>
<keyword evidence="4 9" id="KW-0812">Transmembrane</keyword>
<proteinExistence type="inferred from homology"/>
<feature type="transmembrane region" description="Helical" evidence="9">
    <location>
        <begin position="429"/>
        <end position="449"/>
    </location>
</feature>
<feature type="transmembrane region" description="Helical" evidence="9">
    <location>
        <begin position="239"/>
        <end position="261"/>
    </location>
</feature>
<gene>
    <name evidence="10" type="ORF">ISU07_02445</name>
</gene>
<organism evidence="10 11">
    <name type="scientific">Nocardioides islandensis</name>
    <dbReference type="NCBI Taxonomy" id="433663"/>
    <lineage>
        <taxon>Bacteria</taxon>
        <taxon>Bacillati</taxon>
        <taxon>Actinomycetota</taxon>
        <taxon>Actinomycetes</taxon>
        <taxon>Propionibacteriales</taxon>
        <taxon>Nocardioidaceae</taxon>
        <taxon>Nocardioides</taxon>
    </lineage>
</organism>
<evidence type="ECO:0000256" key="7">
    <source>
        <dbReference type="ARBA" id="ARBA00024033"/>
    </source>
</evidence>
<evidence type="ECO:0000256" key="5">
    <source>
        <dbReference type="ARBA" id="ARBA00022989"/>
    </source>
</evidence>
<feature type="transmembrane region" description="Helical" evidence="9">
    <location>
        <begin position="162"/>
        <end position="185"/>
    </location>
</feature>
<keyword evidence="6 9" id="KW-0472">Membrane</keyword>
<evidence type="ECO:0000256" key="2">
    <source>
        <dbReference type="ARBA" id="ARBA00022475"/>
    </source>
</evidence>
<dbReference type="Proteomes" id="UP000640489">
    <property type="component" value="Unassembled WGS sequence"/>
</dbReference>
<keyword evidence="5 9" id="KW-1133">Transmembrane helix</keyword>
<keyword evidence="11" id="KW-1185">Reference proteome</keyword>
<reference evidence="10" key="1">
    <citation type="submission" date="2020-11" db="EMBL/GenBank/DDBJ databases">
        <title>Nocardioides sp. nov., isolated from Soil of Cynanchum wilfordii Hemsley rhizosphere.</title>
        <authorList>
            <person name="Lee J.-S."/>
            <person name="Suh M.K."/>
            <person name="Kim J.-S."/>
        </authorList>
    </citation>
    <scope>NUCLEOTIDE SEQUENCE</scope>
    <source>
        <strain evidence="10">KCTC 19275</strain>
    </source>
</reference>
<dbReference type="Pfam" id="PF09594">
    <property type="entry name" value="GT87"/>
    <property type="match status" value="1"/>
</dbReference>
<evidence type="ECO:0000313" key="10">
    <source>
        <dbReference type="EMBL" id="MBF4761975.1"/>
    </source>
</evidence>
<feature type="transmembrane region" description="Helical" evidence="9">
    <location>
        <begin position="331"/>
        <end position="350"/>
    </location>
</feature>
<dbReference type="GO" id="GO:0005886">
    <property type="term" value="C:plasma membrane"/>
    <property type="evidence" value="ECO:0007669"/>
    <property type="project" value="UniProtKB-SubCell"/>
</dbReference>
<feature type="region of interest" description="Disordered" evidence="8">
    <location>
        <begin position="1"/>
        <end position="29"/>
    </location>
</feature>
<evidence type="ECO:0000256" key="4">
    <source>
        <dbReference type="ARBA" id="ARBA00022692"/>
    </source>
</evidence>
<evidence type="ECO:0000256" key="6">
    <source>
        <dbReference type="ARBA" id="ARBA00023136"/>
    </source>
</evidence>
<evidence type="ECO:0000256" key="1">
    <source>
        <dbReference type="ARBA" id="ARBA00004651"/>
    </source>
</evidence>
<evidence type="ECO:0000256" key="3">
    <source>
        <dbReference type="ARBA" id="ARBA00022679"/>
    </source>
</evidence>
<dbReference type="EMBL" id="JADKPN010000001">
    <property type="protein sequence ID" value="MBF4761975.1"/>
    <property type="molecule type" value="Genomic_DNA"/>
</dbReference>
<dbReference type="InterPro" id="IPR018584">
    <property type="entry name" value="GT87"/>
</dbReference>
<feature type="compositionally biased region" description="Basic and acidic residues" evidence="8">
    <location>
        <begin position="1"/>
        <end position="20"/>
    </location>
</feature>